<reference evidence="2 3" key="1">
    <citation type="submission" date="2017-07" db="EMBL/GenBank/DDBJ databases">
        <authorList>
            <person name="Sun Z.S."/>
            <person name="Albrecht U."/>
            <person name="Echele G."/>
            <person name="Lee C.C."/>
        </authorList>
    </citation>
    <scope>NUCLEOTIDE SEQUENCE [LARGE SCALE GENOMIC DNA]</scope>
    <source>
        <strain evidence="2 3">P16-029</strain>
    </source>
</reference>
<feature type="transmembrane region" description="Helical" evidence="1">
    <location>
        <begin position="372"/>
        <end position="392"/>
    </location>
</feature>
<dbReference type="Proteomes" id="UP000259211">
    <property type="component" value="Unassembled WGS sequence"/>
</dbReference>
<sequence length="455" mass="49009">MAGIFGHHEFPHGLRAVASRSVDPAQWFSGAAEVVVACLFLTCTYVTVDQPLFDNDACPLMLPLFAVAAVALEVLCIVRDARGIPTPREWTRHLTIVVCSFLALLAWAAASIPFHDHVVYDYSMGVIRGLPLYALVVPLAEATMTILVAVFACRLIVVDNLEGALWRLSVLMAIANPIGLVNEYSAGHTTGWRVATKLGGAAISHVVLILAVAVAVDAITRNRHRITSSVAVVSHLGCLAASGSRAGIICLALFILGLVLLGRSHRRRSREQWTILAALGIVVAGVAIWSVSTVRTGSLVDPARARTWALAGHVVLESPGRFLMGTGYGTIWPWFVLESTFMPGSSHGMRQTLYGYSLPHAHSLVAQVLGELGAIGLILLLVSLGTVIAVCIKGIRGHFPVLCLGVLATIPAFLMDTYLIKNFPIALFWWFFTLVVCRLVTTTGKDDREEVSVDH</sequence>
<name>A0A3E2DN91_9ACTN</name>
<dbReference type="PANTHER" id="PTHR37422">
    <property type="entry name" value="TEICHURONIC ACID BIOSYNTHESIS PROTEIN TUAE"/>
    <property type="match status" value="1"/>
</dbReference>
<feature type="transmembrane region" description="Helical" evidence="1">
    <location>
        <begin position="399"/>
        <end position="419"/>
    </location>
</feature>
<accession>A0A3E2DN91</accession>
<dbReference type="PANTHER" id="PTHR37422:SF13">
    <property type="entry name" value="LIPOPOLYSACCHARIDE BIOSYNTHESIS PROTEIN PA4999-RELATED"/>
    <property type="match status" value="1"/>
</dbReference>
<dbReference type="EMBL" id="NOWI01000001">
    <property type="protein sequence ID" value="RFT46841.1"/>
    <property type="molecule type" value="Genomic_DNA"/>
</dbReference>
<keyword evidence="1" id="KW-0812">Transmembrane</keyword>
<proteinExistence type="predicted"/>
<organism evidence="2 3">
    <name type="scientific">Cutibacterium avidum</name>
    <dbReference type="NCBI Taxonomy" id="33010"/>
    <lineage>
        <taxon>Bacteria</taxon>
        <taxon>Bacillati</taxon>
        <taxon>Actinomycetota</taxon>
        <taxon>Actinomycetes</taxon>
        <taxon>Propionibacteriales</taxon>
        <taxon>Propionibacteriaceae</taxon>
        <taxon>Cutibacterium</taxon>
    </lineage>
</organism>
<comment type="caution">
    <text evidence="2">The sequence shown here is derived from an EMBL/GenBank/DDBJ whole genome shotgun (WGS) entry which is preliminary data.</text>
</comment>
<dbReference type="InterPro" id="IPR051533">
    <property type="entry name" value="WaaL-like"/>
</dbReference>
<keyword evidence="1" id="KW-0472">Membrane</keyword>
<feature type="transmembrane region" description="Helical" evidence="1">
    <location>
        <begin position="60"/>
        <end position="78"/>
    </location>
</feature>
<feature type="transmembrane region" description="Helical" evidence="1">
    <location>
        <begin position="239"/>
        <end position="261"/>
    </location>
</feature>
<feature type="transmembrane region" description="Helical" evidence="1">
    <location>
        <begin position="90"/>
        <end position="112"/>
    </location>
</feature>
<evidence type="ECO:0000313" key="2">
    <source>
        <dbReference type="EMBL" id="RFT46841.1"/>
    </source>
</evidence>
<feature type="transmembrane region" description="Helical" evidence="1">
    <location>
        <begin position="132"/>
        <end position="157"/>
    </location>
</feature>
<dbReference type="RefSeq" id="WP_117188211.1">
    <property type="nucleotide sequence ID" value="NZ_JASORL010000013.1"/>
</dbReference>
<feature type="transmembrane region" description="Helical" evidence="1">
    <location>
        <begin position="273"/>
        <end position="292"/>
    </location>
</feature>
<dbReference type="AlphaFoldDB" id="A0A3E2DN91"/>
<feature type="transmembrane region" description="Helical" evidence="1">
    <location>
        <begin position="198"/>
        <end position="219"/>
    </location>
</feature>
<protein>
    <submittedName>
        <fullName evidence="2">Uncharacterized protein</fullName>
    </submittedName>
</protein>
<keyword evidence="1" id="KW-1133">Transmembrane helix</keyword>
<feature type="transmembrane region" description="Helical" evidence="1">
    <location>
        <begin position="27"/>
        <end position="48"/>
    </location>
</feature>
<evidence type="ECO:0000313" key="3">
    <source>
        <dbReference type="Proteomes" id="UP000259211"/>
    </source>
</evidence>
<evidence type="ECO:0000256" key="1">
    <source>
        <dbReference type="SAM" id="Phobius"/>
    </source>
</evidence>
<feature type="transmembrane region" description="Helical" evidence="1">
    <location>
        <begin position="425"/>
        <end position="441"/>
    </location>
</feature>
<gene>
    <name evidence="2" type="ORF">CHT91_00480</name>
</gene>